<dbReference type="PANTHER" id="PTHR23291">
    <property type="entry name" value="BAX INHIBITOR-RELATED"/>
    <property type="match status" value="1"/>
</dbReference>
<keyword evidence="5 6" id="KW-0472">Membrane</keyword>
<feature type="transmembrane region" description="Helical" evidence="6">
    <location>
        <begin position="111"/>
        <end position="130"/>
    </location>
</feature>
<protein>
    <submittedName>
        <fullName evidence="7">Uncharacterized protein</fullName>
    </submittedName>
</protein>
<proteinExistence type="inferred from homology"/>
<dbReference type="InterPro" id="IPR006214">
    <property type="entry name" value="Bax_inhibitor_1-related"/>
</dbReference>
<dbReference type="GO" id="GO:0016020">
    <property type="term" value="C:membrane"/>
    <property type="evidence" value="ECO:0007669"/>
    <property type="project" value="UniProtKB-SubCell"/>
</dbReference>
<keyword evidence="4 6" id="KW-1133">Transmembrane helix</keyword>
<feature type="transmembrane region" description="Helical" evidence="6">
    <location>
        <begin position="50"/>
        <end position="69"/>
    </location>
</feature>
<evidence type="ECO:0000313" key="7">
    <source>
        <dbReference type="EMBL" id="CAA9485907.1"/>
    </source>
</evidence>
<dbReference type="EMBL" id="CADCVR010000033">
    <property type="protein sequence ID" value="CAA9485907.1"/>
    <property type="molecule type" value="Genomic_DNA"/>
</dbReference>
<gene>
    <name evidence="7" type="ORF">AVDCRST_MAG53-993</name>
</gene>
<organism evidence="7">
    <name type="scientific">uncultured Solirubrobacteraceae bacterium</name>
    <dbReference type="NCBI Taxonomy" id="1162706"/>
    <lineage>
        <taxon>Bacteria</taxon>
        <taxon>Bacillati</taxon>
        <taxon>Actinomycetota</taxon>
        <taxon>Thermoleophilia</taxon>
        <taxon>Solirubrobacterales</taxon>
        <taxon>Solirubrobacteraceae</taxon>
        <taxon>environmental samples</taxon>
    </lineage>
</organism>
<feature type="transmembrane region" description="Helical" evidence="6">
    <location>
        <begin position="142"/>
        <end position="160"/>
    </location>
</feature>
<comment type="subcellular location">
    <subcellularLocation>
        <location evidence="1">Membrane</location>
        <topology evidence="1">Multi-pass membrane protein</topology>
    </subcellularLocation>
</comment>
<evidence type="ECO:0000256" key="5">
    <source>
        <dbReference type="ARBA" id="ARBA00023136"/>
    </source>
</evidence>
<evidence type="ECO:0000256" key="1">
    <source>
        <dbReference type="ARBA" id="ARBA00004141"/>
    </source>
</evidence>
<feature type="transmembrane region" description="Helical" evidence="6">
    <location>
        <begin position="166"/>
        <end position="183"/>
    </location>
</feature>
<dbReference type="Pfam" id="PF01027">
    <property type="entry name" value="Bax1-I"/>
    <property type="match status" value="1"/>
</dbReference>
<reference evidence="7" key="1">
    <citation type="submission" date="2020-02" db="EMBL/GenBank/DDBJ databases">
        <authorList>
            <person name="Meier V. D."/>
        </authorList>
    </citation>
    <scope>NUCLEOTIDE SEQUENCE</scope>
    <source>
        <strain evidence="7">AVDCRST_MAG53</strain>
    </source>
</reference>
<feature type="transmembrane region" description="Helical" evidence="6">
    <location>
        <begin position="81"/>
        <end position="105"/>
    </location>
</feature>
<dbReference type="AlphaFoldDB" id="A0A6J4S8G2"/>
<evidence type="ECO:0000256" key="3">
    <source>
        <dbReference type="ARBA" id="ARBA00022692"/>
    </source>
</evidence>
<feature type="transmembrane region" description="Helical" evidence="6">
    <location>
        <begin position="21"/>
        <end position="44"/>
    </location>
</feature>
<evidence type="ECO:0000256" key="6">
    <source>
        <dbReference type="RuleBase" id="RU004379"/>
    </source>
</evidence>
<dbReference type="PANTHER" id="PTHR23291:SF50">
    <property type="entry name" value="PROTEIN LIFEGUARD 4"/>
    <property type="match status" value="1"/>
</dbReference>
<sequence length="220" mass="22985">MADQLSTGAAPWARSRSISTGALLGQVSFLVAIALGFAALGGFIGRDLEFGTARILSFAGIGMLLIGNFAGERFRVGTFALCWFFATATVIGLGIGPFVNAYIAIDPGSVTAAAGGTALTVGAMGAFGFATSKDLVRWMKPLSYLMFGLFALSIVSLVLTGPMSPILSLAIYGVSALLILVNFNYLRKHGTEDDAILLATGIFVSIINIFLSLLNLFGNR</sequence>
<name>A0A6J4S8G2_9ACTN</name>
<feature type="transmembrane region" description="Helical" evidence="6">
    <location>
        <begin position="195"/>
        <end position="217"/>
    </location>
</feature>
<comment type="similarity">
    <text evidence="2 6">Belongs to the BI1 family.</text>
</comment>
<evidence type="ECO:0000256" key="4">
    <source>
        <dbReference type="ARBA" id="ARBA00022989"/>
    </source>
</evidence>
<evidence type="ECO:0000256" key="2">
    <source>
        <dbReference type="ARBA" id="ARBA00010350"/>
    </source>
</evidence>
<keyword evidence="3 6" id="KW-0812">Transmembrane</keyword>
<accession>A0A6J4S8G2</accession>